<feature type="compositionally biased region" description="Low complexity" evidence="1">
    <location>
        <begin position="358"/>
        <end position="368"/>
    </location>
</feature>
<dbReference type="Proteomes" id="UP001165090">
    <property type="component" value="Unassembled WGS sequence"/>
</dbReference>
<evidence type="ECO:0000313" key="2">
    <source>
        <dbReference type="EMBL" id="GLI65321.1"/>
    </source>
</evidence>
<keyword evidence="3" id="KW-1185">Reference proteome</keyword>
<name>A0ABQ5S6Q9_9CHLO</name>
<protein>
    <submittedName>
        <fullName evidence="2">Uncharacterized protein</fullName>
    </submittedName>
</protein>
<accession>A0ABQ5S6Q9</accession>
<comment type="caution">
    <text evidence="2">The sequence shown here is derived from an EMBL/GenBank/DDBJ whole genome shotgun (WGS) entry which is preliminary data.</text>
</comment>
<evidence type="ECO:0000313" key="3">
    <source>
        <dbReference type="Proteomes" id="UP001165090"/>
    </source>
</evidence>
<gene>
    <name evidence="2" type="ORF">VaNZ11_008864</name>
</gene>
<feature type="region of interest" description="Disordered" evidence="1">
    <location>
        <begin position="358"/>
        <end position="396"/>
    </location>
</feature>
<dbReference type="EMBL" id="BSDZ01000023">
    <property type="protein sequence ID" value="GLI65321.1"/>
    <property type="molecule type" value="Genomic_DNA"/>
</dbReference>
<organism evidence="2 3">
    <name type="scientific">Volvox africanus</name>
    <dbReference type="NCBI Taxonomy" id="51714"/>
    <lineage>
        <taxon>Eukaryota</taxon>
        <taxon>Viridiplantae</taxon>
        <taxon>Chlorophyta</taxon>
        <taxon>core chlorophytes</taxon>
        <taxon>Chlorophyceae</taxon>
        <taxon>CS clade</taxon>
        <taxon>Chlamydomonadales</taxon>
        <taxon>Volvocaceae</taxon>
        <taxon>Volvox</taxon>
    </lineage>
</organism>
<proteinExistence type="predicted"/>
<evidence type="ECO:0000256" key="1">
    <source>
        <dbReference type="SAM" id="MobiDB-lite"/>
    </source>
</evidence>
<feature type="region of interest" description="Disordered" evidence="1">
    <location>
        <begin position="241"/>
        <end position="267"/>
    </location>
</feature>
<reference evidence="2 3" key="1">
    <citation type="journal article" date="2023" name="IScience">
        <title>Expanded male sex-determining region conserved during the evolution of homothallism in the green alga Volvox.</title>
        <authorList>
            <person name="Yamamoto K."/>
            <person name="Matsuzaki R."/>
            <person name="Mahakham W."/>
            <person name="Heman W."/>
            <person name="Sekimoto H."/>
            <person name="Kawachi M."/>
            <person name="Minakuchi Y."/>
            <person name="Toyoda A."/>
            <person name="Nozaki H."/>
        </authorList>
    </citation>
    <scope>NUCLEOTIDE SEQUENCE [LARGE SCALE GENOMIC DNA]</scope>
    <source>
        <strain evidence="2 3">NIES-4468</strain>
    </source>
</reference>
<sequence>MEVHARSAVMPRWRIPAAEHATNLAFVILCLMSYQQLALPACRGQPHSLPADSSVFVSYPCGGSAPQRLSYVFRSAHLVLWDILHLKRGDAWVTYTSWAAGLRFLSAWLLPASIHAQVVAPFVVYLLRSSVILYHLLLGPGHQPSPLSIRGLFGSFMAYDVGFAVSFLCSWPLNTPTELAYGVASVAGRAILSHWYRDRLPGGINNIWQVAKQLLVLCTTLYLNQLLSIWRCHCITSSRSSNSASRARGTLRGDGDTAASCDGGSAHRMNNRKGKMMDAAEERVGLGMAELGDGDGWCGARRLEKLHSEENTAVAGGAVQLGPAVLSPRQQQDLGVSQLDLGCGVVAAGVCGTAVAGPSRASGAAADSADLHGGNDVDPIANRGAPQGVPQPPVGLPRYEPFIRRRTFVFKIPWAEPEQLHPGYKQRLRELVADRGYNMAAVYVRKGCVELTMVLEERGGRSRDECVADCPELRDHPHVGVEAVVQALGLMHLVEDLAEPKAERDAIEGAMRPGAGAQPGRSVLRLSQVEVKMVGIDYTEGVHGTHGSSKGQPDCSLSPSIPGAVHSFSCDCGFQMSCVCARIRVLLPQAPVQEDAQVGGTPELRGKALGTSCFLKRCQATTCRRAVDPSS</sequence>